<name>A0A1P8EN89_9GAMM</name>
<geneLocation type="plasmid" evidence="3">
    <name>pgfj2</name>
</geneLocation>
<dbReference type="KEGG" id="asol:BEN76_16785"/>
<dbReference type="EMBL" id="CP016898">
    <property type="protein sequence ID" value="APV37703.1"/>
    <property type="molecule type" value="Genomic_DNA"/>
</dbReference>
<protein>
    <recommendedName>
        <fullName evidence="1">HTH cro/C1-type domain-containing protein</fullName>
    </recommendedName>
</protein>
<accession>A0A1P8EN89</accession>
<dbReference type="Proteomes" id="UP000185674">
    <property type="component" value="Plasmid pGFJ2"/>
</dbReference>
<organism evidence="2 3">
    <name type="scientific">Acinetobacter soli</name>
    <dbReference type="NCBI Taxonomy" id="487316"/>
    <lineage>
        <taxon>Bacteria</taxon>
        <taxon>Pseudomonadati</taxon>
        <taxon>Pseudomonadota</taxon>
        <taxon>Gammaproteobacteria</taxon>
        <taxon>Moraxellales</taxon>
        <taxon>Moraxellaceae</taxon>
        <taxon>Acinetobacter</taxon>
    </lineage>
</organism>
<gene>
    <name evidence="2" type="ORF">BEN76_16785</name>
</gene>
<dbReference type="AlphaFoldDB" id="A0A1P8EN89"/>
<dbReference type="PROSITE" id="PS50943">
    <property type="entry name" value="HTH_CROC1"/>
    <property type="match status" value="1"/>
</dbReference>
<dbReference type="InterPro" id="IPR001387">
    <property type="entry name" value="Cro/C1-type_HTH"/>
</dbReference>
<dbReference type="RefSeq" id="WP_076033711.1">
    <property type="nucleotide sequence ID" value="NZ_CP016898.1"/>
</dbReference>
<dbReference type="InterPro" id="IPR010982">
    <property type="entry name" value="Lambda_DNA-bd_dom_sf"/>
</dbReference>
<evidence type="ECO:0000259" key="1">
    <source>
        <dbReference type="PROSITE" id="PS50943"/>
    </source>
</evidence>
<evidence type="ECO:0000313" key="3">
    <source>
        <dbReference type="Proteomes" id="UP000185674"/>
    </source>
</evidence>
<evidence type="ECO:0000313" key="2">
    <source>
        <dbReference type="EMBL" id="APV37703.1"/>
    </source>
</evidence>
<sequence>MTKETTDLDKLKVNQLIGKNCESARNWAGLTRKTAMQRIFQYKDENQLNRITELENGQKTLTAPVLLKLCKTYNCSADFILGISNEVELNYAASHNGLIVESITSAALEMADNMSISLSKMLKHMPKYEGEVLHTCAKNLLKEIDVHAHDLAFKGSHPAIIDAAGELRKAIIEFEIVIAKMARCVELNMIQHIENYERQNLSPSKDLLTKPQVNEIG</sequence>
<reference evidence="2 3" key="1">
    <citation type="submission" date="2016-08" db="EMBL/GenBank/DDBJ databases">
        <title>Complete genome sequence of Acinetobacter baylyi strain GFJ2.</title>
        <authorList>
            <person name="Tabata M."/>
            <person name="Kuboki S."/>
            <person name="Gibu N."/>
            <person name="Kinouchi Y."/>
            <person name="Vangnai A."/>
            <person name="Kasai D."/>
            <person name="Fukuda M."/>
        </authorList>
    </citation>
    <scope>NUCLEOTIDE SEQUENCE [LARGE SCALE GENOMIC DNA]</scope>
    <source>
        <strain evidence="2 3">GFJ2</strain>
        <plasmid evidence="3">Plasmid pgfj2</plasmid>
    </source>
</reference>
<feature type="domain" description="HTH cro/C1-type" evidence="1">
    <location>
        <begin position="51"/>
        <end position="80"/>
    </location>
</feature>
<dbReference type="SUPFAM" id="SSF47413">
    <property type="entry name" value="lambda repressor-like DNA-binding domains"/>
    <property type="match status" value="1"/>
</dbReference>
<keyword evidence="2" id="KW-0614">Plasmid</keyword>
<proteinExistence type="predicted"/>
<dbReference type="Gene3D" id="1.10.260.40">
    <property type="entry name" value="lambda repressor-like DNA-binding domains"/>
    <property type="match status" value="1"/>
</dbReference>
<dbReference type="GO" id="GO:0003677">
    <property type="term" value="F:DNA binding"/>
    <property type="evidence" value="ECO:0007669"/>
    <property type="project" value="InterPro"/>
</dbReference>